<evidence type="ECO:0000313" key="5">
    <source>
        <dbReference type="EMBL" id="KNC86477.1"/>
    </source>
</evidence>
<feature type="signal peptide" evidence="3">
    <location>
        <begin position="1"/>
        <end position="21"/>
    </location>
</feature>
<feature type="repeat" description="TNFR-Cys" evidence="1">
    <location>
        <begin position="985"/>
        <end position="1029"/>
    </location>
</feature>
<feature type="compositionally biased region" description="Acidic residues" evidence="2">
    <location>
        <begin position="1195"/>
        <end position="1209"/>
    </location>
</feature>
<reference evidence="5 6" key="1">
    <citation type="submission" date="2011-02" db="EMBL/GenBank/DDBJ databases">
        <title>The Genome Sequence of Sphaeroforma arctica JP610.</title>
        <authorList>
            <consortium name="The Broad Institute Genome Sequencing Platform"/>
            <person name="Russ C."/>
            <person name="Cuomo C."/>
            <person name="Young S.K."/>
            <person name="Zeng Q."/>
            <person name="Gargeya S."/>
            <person name="Alvarado L."/>
            <person name="Berlin A."/>
            <person name="Chapman S.B."/>
            <person name="Chen Z."/>
            <person name="Freedman E."/>
            <person name="Gellesch M."/>
            <person name="Goldberg J."/>
            <person name="Griggs A."/>
            <person name="Gujja S."/>
            <person name="Heilman E."/>
            <person name="Heiman D."/>
            <person name="Howarth C."/>
            <person name="Mehta T."/>
            <person name="Neiman D."/>
            <person name="Pearson M."/>
            <person name="Roberts A."/>
            <person name="Saif S."/>
            <person name="Shea T."/>
            <person name="Shenoy N."/>
            <person name="Sisk P."/>
            <person name="Stolte C."/>
            <person name="Sykes S."/>
            <person name="White J."/>
            <person name="Yandava C."/>
            <person name="Burger G."/>
            <person name="Gray M.W."/>
            <person name="Holland P.W.H."/>
            <person name="King N."/>
            <person name="Lang F.B.F."/>
            <person name="Roger A.J."/>
            <person name="Ruiz-Trillo I."/>
            <person name="Haas B."/>
            <person name="Nusbaum C."/>
            <person name="Birren B."/>
        </authorList>
    </citation>
    <scope>NUCLEOTIDE SEQUENCE [LARGE SCALE GENOMIC DNA]</scope>
    <source>
        <strain evidence="5 6">JP610</strain>
    </source>
</reference>
<dbReference type="AlphaFoldDB" id="A0A0L0GBT8"/>
<keyword evidence="3" id="KW-0732">Signal</keyword>
<dbReference type="SMART" id="SM01411">
    <property type="entry name" value="Ephrin_rec_like"/>
    <property type="match status" value="3"/>
</dbReference>
<sequence>MVKLGNVAGLLMCSLASSVSAQIQFTTASVTVTSTDTQPITTSTTTQFTGFPATGTTTITVSGTSVTVVGGVTSTIVQNTFLGPTTTTSTSTESILETVVVTVTSAAPSPNPSVIPVPTCGFASNCAVGKTICVSNIALCDQGGCEPGFYVDGEDEDSPGVCRSCAQFDLPGDSGTTCFECDSEMCIDCGDGFSTDPETGMCFSCSEFGLHCSSCTGSQCIECETGSFLDLRGLCKECSPTPACQQNSTLCTDGSFSSCLQGECDPGFFNSILLPNSTCLACRPATGCRAGFERCLGDGNSSVCVTDQCLPYWYNLLNFTNPAPPAIDSGSDLAANSTCSPLIVTFETDLGESFLLDVQAQIDWLDSLAQVLVPDPDAGVRTQFQYRIFYRRIYPNEYRNNLIDIGLELPTSDIQAVQTLFLQNDVALRRVGITCLVIGGTYLAVDDLDDERPYGAYQRPLCLDCVEIPNCAVRVSCEGNNQVSQCAACEVGYYQIPGKYRVSDQCVPCPEAFKCNEGFSRCPQFESELLEESRCVDGECRDSYSGEPSPNTTLLSQFYVNTSPIQEVTVTCEPCPTSYGCKNRESSRCTLTNTPVLGQEFKPTFTGTCLSGACEKPFYNYVGDCLSNNAGTTGRSCYPEDTSACFLASLSVQIPYDWGNVTAEVIQEFDDLFALTFGLQTGNLDRYPFSTYVLGIRQNKTSGNILVDMFVPATSVNTILQRAVAEPADEDLALTGAQIISTYSDCVTAGYDTVPHPIQLNCVKIDNCLSGNTTCDWGPYAARCTECQQGYFNNASIGYYPDQCVACPTARNCTDAATDGSTNTVCTCPSDSQCLSGQCEYGYWNNPPLPLLDCGFNDSYSCWPETTLRKASRGHLAVSQPVLSNVALSFLDPASSDLYSAELYGLRRTDPFHTCPEYGVNEPASKRDRMSGYNVGYWNFNATGQFWADYNNRAIFELQKDDKWTKTCGPRPEPKNSSYCRRWTECEDGEYESVRPTAINDRRCETCTECDYSLQYRAQNCTQFLDTICINCIQACDCPVGTWLSCPCTGAAQGVCSDCTIFDTNCATPYCVNGAETECLFCNDDYYLNQTQNLCVACSVSACGTQEYLQECTDYEDSACLDCPRPEHCANTSTWECTGPRDTYCEVGGCVDGYSNNDEERTCVVDGTAYNELFYFKGVQLVDDPDAKATKDTDDGLFDDNNNEPDVYVDVDGQKIKIKRREADQSLETKGKGQRETDEQSDKQTAKKTVKED</sequence>
<accession>A0A0L0GBT8</accession>
<feature type="region of interest" description="Disordered" evidence="2">
    <location>
        <begin position="1190"/>
        <end position="1253"/>
    </location>
</feature>
<dbReference type="RefSeq" id="XP_014160379.1">
    <property type="nucleotide sequence ID" value="XM_014304904.1"/>
</dbReference>
<feature type="repeat" description="TNFR-Cys" evidence="1">
    <location>
        <begin position="786"/>
        <end position="834"/>
    </location>
</feature>
<feature type="chain" id="PRO_5005539324" description="TNFR-Cys domain-containing protein" evidence="3">
    <location>
        <begin position="22"/>
        <end position="1253"/>
    </location>
</feature>
<feature type="compositionally biased region" description="Basic and acidic residues" evidence="2">
    <location>
        <begin position="1221"/>
        <end position="1253"/>
    </location>
</feature>
<evidence type="ECO:0000313" key="6">
    <source>
        <dbReference type="Proteomes" id="UP000054560"/>
    </source>
</evidence>
<proteinExistence type="predicted"/>
<dbReference type="InterPro" id="IPR006212">
    <property type="entry name" value="Furin_repeat"/>
</dbReference>
<evidence type="ECO:0000256" key="2">
    <source>
        <dbReference type="SAM" id="MobiDB-lite"/>
    </source>
</evidence>
<dbReference type="PROSITE" id="PS50050">
    <property type="entry name" value="TNFR_NGFR_2"/>
    <property type="match status" value="2"/>
</dbReference>
<feature type="domain" description="TNFR-Cys" evidence="4">
    <location>
        <begin position="985"/>
        <end position="1029"/>
    </location>
</feature>
<dbReference type="Proteomes" id="UP000054560">
    <property type="component" value="Unassembled WGS sequence"/>
</dbReference>
<evidence type="ECO:0000256" key="1">
    <source>
        <dbReference type="PROSITE-ProRule" id="PRU00206"/>
    </source>
</evidence>
<protein>
    <recommendedName>
        <fullName evidence="4">TNFR-Cys domain-containing protein</fullName>
    </recommendedName>
</protein>
<organism evidence="5 6">
    <name type="scientific">Sphaeroforma arctica JP610</name>
    <dbReference type="NCBI Taxonomy" id="667725"/>
    <lineage>
        <taxon>Eukaryota</taxon>
        <taxon>Ichthyosporea</taxon>
        <taxon>Ichthyophonida</taxon>
        <taxon>Sphaeroforma</taxon>
    </lineage>
</organism>
<dbReference type="SMART" id="SM00261">
    <property type="entry name" value="FU"/>
    <property type="match status" value="4"/>
</dbReference>
<feature type="domain" description="TNFR-Cys" evidence="4">
    <location>
        <begin position="786"/>
        <end position="834"/>
    </location>
</feature>
<gene>
    <name evidence="5" type="ORF">SARC_01386</name>
</gene>
<keyword evidence="6" id="KW-1185">Reference proteome</keyword>
<dbReference type="EMBL" id="KQ241650">
    <property type="protein sequence ID" value="KNC86477.1"/>
    <property type="molecule type" value="Genomic_DNA"/>
</dbReference>
<dbReference type="GeneID" id="25901890"/>
<dbReference type="InterPro" id="IPR001368">
    <property type="entry name" value="TNFR/NGFR_Cys_rich_reg"/>
</dbReference>
<evidence type="ECO:0000256" key="3">
    <source>
        <dbReference type="SAM" id="SignalP"/>
    </source>
</evidence>
<comment type="caution">
    <text evidence="1">Lacks conserved residue(s) required for the propagation of feature annotation.</text>
</comment>
<name>A0A0L0GBT8_9EUKA</name>
<evidence type="ECO:0000259" key="4">
    <source>
        <dbReference type="PROSITE" id="PS50050"/>
    </source>
</evidence>
<dbReference type="OrthoDB" id="10031141at2759"/>